<dbReference type="EMBL" id="MU864948">
    <property type="protein sequence ID" value="KAK4464390.1"/>
    <property type="molecule type" value="Genomic_DNA"/>
</dbReference>
<reference evidence="3" key="1">
    <citation type="journal article" date="2023" name="Mol. Phylogenet. Evol.">
        <title>Genome-scale phylogeny and comparative genomics of the fungal order Sordariales.</title>
        <authorList>
            <person name="Hensen N."/>
            <person name="Bonometti L."/>
            <person name="Westerberg I."/>
            <person name="Brannstrom I.O."/>
            <person name="Guillou S."/>
            <person name="Cros-Aarteil S."/>
            <person name="Calhoun S."/>
            <person name="Haridas S."/>
            <person name="Kuo A."/>
            <person name="Mondo S."/>
            <person name="Pangilinan J."/>
            <person name="Riley R."/>
            <person name="LaButti K."/>
            <person name="Andreopoulos B."/>
            <person name="Lipzen A."/>
            <person name="Chen C."/>
            <person name="Yan M."/>
            <person name="Daum C."/>
            <person name="Ng V."/>
            <person name="Clum A."/>
            <person name="Steindorff A."/>
            <person name="Ohm R.A."/>
            <person name="Martin F."/>
            <person name="Silar P."/>
            <person name="Natvig D.O."/>
            <person name="Lalanne C."/>
            <person name="Gautier V."/>
            <person name="Ament-Velasquez S.L."/>
            <person name="Kruys A."/>
            <person name="Hutchinson M.I."/>
            <person name="Powell A.J."/>
            <person name="Barry K."/>
            <person name="Miller A.N."/>
            <person name="Grigoriev I.V."/>
            <person name="Debuchy R."/>
            <person name="Gladieux P."/>
            <person name="Hiltunen Thoren M."/>
            <person name="Johannesson H."/>
        </authorList>
    </citation>
    <scope>NUCLEOTIDE SEQUENCE</scope>
    <source>
        <strain evidence="3">PSN324</strain>
    </source>
</reference>
<feature type="compositionally biased region" description="Polar residues" evidence="2">
    <location>
        <begin position="333"/>
        <end position="350"/>
    </location>
</feature>
<name>A0AAV9HW71_9PEZI</name>
<evidence type="ECO:0000256" key="2">
    <source>
        <dbReference type="SAM" id="MobiDB-lite"/>
    </source>
</evidence>
<proteinExistence type="predicted"/>
<evidence type="ECO:0000313" key="3">
    <source>
        <dbReference type="EMBL" id="KAK4464390.1"/>
    </source>
</evidence>
<evidence type="ECO:0000256" key="1">
    <source>
        <dbReference type="SAM" id="Coils"/>
    </source>
</evidence>
<keyword evidence="1" id="KW-0175">Coiled coil</keyword>
<protein>
    <submittedName>
        <fullName evidence="3">Uncharacterized protein</fullName>
    </submittedName>
</protein>
<dbReference type="PANTHER" id="PTHR35186:SF4">
    <property type="entry name" value="PRION-INHIBITION AND PROPAGATION HELO DOMAIN-CONTAINING PROTEIN"/>
    <property type="match status" value="1"/>
</dbReference>
<feature type="coiled-coil region" evidence="1">
    <location>
        <begin position="158"/>
        <end position="188"/>
    </location>
</feature>
<gene>
    <name evidence="3" type="ORF">QBC42DRAFT_45548</name>
</gene>
<accession>A0AAV9HW71</accession>
<evidence type="ECO:0000313" key="4">
    <source>
        <dbReference type="Proteomes" id="UP001321749"/>
    </source>
</evidence>
<dbReference type="PANTHER" id="PTHR35186">
    <property type="entry name" value="ANK_REP_REGION DOMAIN-CONTAINING PROTEIN"/>
    <property type="match status" value="1"/>
</dbReference>
<dbReference type="AlphaFoldDB" id="A0AAV9HW71"/>
<sequence>MDPASLTLAIVPLVVTAIKGYKAVRSKFRTFCHYSTQVERTRKLFGVQRDYFFNEIELMLKLALGDTILVRQLLKDPSSMKWEARGLKENLEQQLGRNQESFKNTVEDIGELMTALEEGFQCFAPLRCEHEKDENLRKKPFKDAIKKLRTRVTITFKKETFESQITSLEKSNDNLRRLREQLKDLRQPPQQNTSQTPFKPCCHEKKAQLSAEFGAFSITRRASRALHEALESTWCSTPAAQQDLRHSVRLFLDAKADEEVQMDIAIGCHNSHLDFSEPGLVQLQVRSKTLDSIEWVDSGLLSPQSQSQDADTPRKRRKVRFAACKDDLGDGSPDSTESQETLVSETSTVTGPEPEPKDISLPLSGHFCPEILGKACEDKGRKACFGHIDNATFRHWLYPPSSSAPSSRRRLGGLTATPISQVLAEPVHKAVSVIIQLRLALSLASAVLKFSSTPWLNDLWTVKDLAFLRARAENRNFQDIDTSTLHFNSEFAFHLGNLNCGSGMDVETGPTPQAEELQEAQYRYGVRNVVLYSLGVALLAIGRWEDVDPGDVESVRRLAAGQGCYLGPKYQMLTERVLECDFGYGKDLRKPRLQEAVYEGVVVELEGMIAGLEIQG</sequence>
<organism evidence="3 4">
    <name type="scientific">Cladorrhinum samala</name>
    <dbReference type="NCBI Taxonomy" id="585594"/>
    <lineage>
        <taxon>Eukaryota</taxon>
        <taxon>Fungi</taxon>
        <taxon>Dikarya</taxon>
        <taxon>Ascomycota</taxon>
        <taxon>Pezizomycotina</taxon>
        <taxon>Sordariomycetes</taxon>
        <taxon>Sordariomycetidae</taxon>
        <taxon>Sordariales</taxon>
        <taxon>Podosporaceae</taxon>
        <taxon>Cladorrhinum</taxon>
    </lineage>
</organism>
<comment type="caution">
    <text evidence="3">The sequence shown here is derived from an EMBL/GenBank/DDBJ whole genome shotgun (WGS) entry which is preliminary data.</text>
</comment>
<reference evidence="3" key="2">
    <citation type="submission" date="2023-06" db="EMBL/GenBank/DDBJ databases">
        <authorList>
            <consortium name="Lawrence Berkeley National Laboratory"/>
            <person name="Mondo S.J."/>
            <person name="Hensen N."/>
            <person name="Bonometti L."/>
            <person name="Westerberg I."/>
            <person name="Brannstrom I.O."/>
            <person name="Guillou S."/>
            <person name="Cros-Aarteil S."/>
            <person name="Calhoun S."/>
            <person name="Haridas S."/>
            <person name="Kuo A."/>
            <person name="Pangilinan J."/>
            <person name="Riley R."/>
            <person name="Labutti K."/>
            <person name="Andreopoulos B."/>
            <person name="Lipzen A."/>
            <person name="Chen C."/>
            <person name="Yanf M."/>
            <person name="Daum C."/>
            <person name="Ng V."/>
            <person name="Clum A."/>
            <person name="Steindorff A."/>
            <person name="Ohm R."/>
            <person name="Martin F."/>
            <person name="Silar P."/>
            <person name="Natvig D."/>
            <person name="Lalanne C."/>
            <person name="Gautier V."/>
            <person name="Ament-Velasquez S.L."/>
            <person name="Kruys A."/>
            <person name="Hutchinson M.I."/>
            <person name="Powell A.J."/>
            <person name="Barry K."/>
            <person name="Miller A.N."/>
            <person name="Grigoriev I.V."/>
            <person name="Debuchy R."/>
            <person name="Gladieux P."/>
            <person name="Thoren M.H."/>
            <person name="Johannesson H."/>
        </authorList>
    </citation>
    <scope>NUCLEOTIDE SEQUENCE</scope>
    <source>
        <strain evidence="3">PSN324</strain>
    </source>
</reference>
<feature type="region of interest" description="Disordered" evidence="2">
    <location>
        <begin position="324"/>
        <end position="360"/>
    </location>
</feature>
<dbReference type="Proteomes" id="UP001321749">
    <property type="component" value="Unassembled WGS sequence"/>
</dbReference>
<keyword evidence="4" id="KW-1185">Reference proteome</keyword>